<keyword evidence="2 7" id="KW-0349">Heme</keyword>
<accession>B3RXH5</accession>
<dbReference type="InParanoid" id="B3RXH5"/>
<keyword evidence="9" id="KW-1133">Transmembrane helix</keyword>
<keyword evidence="4 8" id="KW-0560">Oxidoreductase</keyword>
<dbReference type="CTD" id="6753532"/>
<dbReference type="InterPro" id="IPR001128">
    <property type="entry name" value="Cyt_P450"/>
</dbReference>
<dbReference type="InterPro" id="IPR050705">
    <property type="entry name" value="Cytochrome_P450_3A"/>
</dbReference>
<dbReference type="Proteomes" id="UP000009022">
    <property type="component" value="Unassembled WGS sequence"/>
</dbReference>
<evidence type="ECO:0000256" key="2">
    <source>
        <dbReference type="ARBA" id="ARBA00022617"/>
    </source>
</evidence>
<evidence type="ECO:0000256" key="5">
    <source>
        <dbReference type="ARBA" id="ARBA00023004"/>
    </source>
</evidence>
<dbReference type="GO" id="GO:0016705">
    <property type="term" value="F:oxidoreductase activity, acting on paired donors, with incorporation or reduction of molecular oxygen"/>
    <property type="evidence" value="ECO:0007669"/>
    <property type="project" value="InterPro"/>
</dbReference>
<dbReference type="eggNOG" id="KOG0158">
    <property type="taxonomic scope" value="Eukaryota"/>
</dbReference>
<evidence type="ECO:0008006" key="12">
    <source>
        <dbReference type="Google" id="ProtNLM"/>
    </source>
</evidence>
<feature type="binding site" description="axial binding residue" evidence="7">
    <location>
        <position position="318"/>
    </location>
    <ligand>
        <name>heme</name>
        <dbReference type="ChEBI" id="CHEBI:30413"/>
    </ligand>
    <ligandPart>
        <name>Fe</name>
        <dbReference type="ChEBI" id="CHEBI:18248"/>
    </ligandPart>
</feature>
<dbReference type="KEGG" id="tad:TRIADDRAFT_56211"/>
<evidence type="ECO:0000256" key="3">
    <source>
        <dbReference type="ARBA" id="ARBA00022723"/>
    </source>
</evidence>
<dbReference type="GO" id="GO:0005506">
    <property type="term" value="F:iron ion binding"/>
    <property type="evidence" value="ECO:0007669"/>
    <property type="project" value="InterPro"/>
</dbReference>
<dbReference type="GO" id="GO:0020037">
    <property type="term" value="F:heme binding"/>
    <property type="evidence" value="ECO:0007669"/>
    <property type="project" value="InterPro"/>
</dbReference>
<evidence type="ECO:0000256" key="1">
    <source>
        <dbReference type="ARBA" id="ARBA00010617"/>
    </source>
</evidence>
<dbReference type="SUPFAM" id="SSF48264">
    <property type="entry name" value="Cytochrome P450"/>
    <property type="match status" value="1"/>
</dbReference>
<feature type="transmembrane region" description="Helical" evidence="9">
    <location>
        <begin position="20"/>
        <end position="39"/>
    </location>
</feature>
<comment type="cofactor">
    <cofactor evidence="7">
        <name>heme</name>
        <dbReference type="ChEBI" id="CHEBI:30413"/>
    </cofactor>
</comment>
<evidence type="ECO:0000256" key="9">
    <source>
        <dbReference type="SAM" id="Phobius"/>
    </source>
</evidence>
<gene>
    <name evidence="10" type="ORF">TRIADDRAFT_56211</name>
</gene>
<evidence type="ECO:0000313" key="11">
    <source>
        <dbReference type="Proteomes" id="UP000009022"/>
    </source>
</evidence>
<dbReference type="EMBL" id="DS985245">
    <property type="protein sequence ID" value="EDV24429.1"/>
    <property type="molecule type" value="Genomic_DNA"/>
</dbReference>
<keyword evidence="11" id="KW-1185">Reference proteome</keyword>
<dbReference type="InterPro" id="IPR017972">
    <property type="entry name" value="Cyt_P450_CS"/>
</dbReference>
<keyword evidence="9" id="KW-0812">Transmembrane</keyword>
<dbReference type="Pfam" id="PF00067">
    <property type="entry name" value="p450"/>
    <property type="match status" value="1"/>
</dbReference>
<dbReference type="RefSeq" id="XP_002112319.1">
    <property type="nucleotide sequence ID" value="XM_002112283.1"/>
</dbReference>
<dbReference type="STRING" id="10228.B3RXH5"/>
<keyword evidence="9" id="KW-0472">Membrane</keyword>
<dbReference type="OMA" id="TILPCEN"/>
<comment type="similarity">
    <text evidence="1 8">Belongs to the cytochrome P450 family.</text>
</comment>
<dbReference type="InterPro" id="IPR036396">
    <property type="entry name" value="Cyt_P450_sf"/>
</dbReference>
<proteinExistence type="inferred from homology"/>
<dbReference type="HOGENOM" id="CLU_742546_0_0_1"/>
<comment type="function">
    <text evidence="6">Cytochromes P450 are a group of heme-thiolate monooxygenases. They oxidize a variety of structurally unrelated compounds, including steroids, fatty acids, and xenobiotics.</text>
</comment>
<evidence type="ECO:0000256" key="8">
    <source>
        <dbReference type="RuleBase" id="RU000461"/>
    </source>
</evidence>
<organism evidence="10 11">
    <name type="scientific">Trichoplax adhaerens</name>
    <name type="common">Trichoplax reptans</name>
    <dbReference type="NCBI Taxonomy" id="10228"/>
    <lineage>
        <taxon>Eukaryota</taxon>
        <taxon>Metazoa</taxon>
        <taxon>Placozoa</taxon>
        <taxon>Uniplacotomia</taxon>
        <taxon>Trichoplacea</taxon>
        <taxon>Trichoplacidae</taxon>
        <taxon>Trichoplax</taxon>
    </lineage>
</organism>
<dbReference type="Gene3D" id="1.10.630.10">
    <property type="entry name" value="Cytochrome P450"/>
    <property type="match status" value="2"/>
</dbReference>
<dbReference type="GO" id="GO:0004497">
    <property type="term" value="F:monooxygenase activity"/>
    <property type="evidence" value="ECO:0007669"/>
    <property type="project" value="UniProtKB-KW"/>
</dbReference>
<dbReference type="PhylomeDB" id="B3RXH5"/>
<evidence type="ECO:0000256" key="6">
    <source>
        <dbReference type="ARBA" id="ARBA00043906"/>
    </source>
</evidence>
<evidence type="ECO:0000256" key="7">
    <source>
        <dbReference type="PIRSR" id="PIRSR602403-1"/>
    </source>
</evidence>
<name>B3RXH5_TRIAD</name>
<evidence type="ECO:0000313" key="10">
    <source>
        <dbReference type="EMBL" id="EDV24429.1"/>
    </source>
</evidence>
<sequence length="373" mass="42601">MAEGIGSVLMSWVQSQSSTTLLFMVVICGFITLLVKDYVIPYRTILATGLKGPIPKPFIGNVFDYGGVCQHRGQLKRQEKYGKIYTLLHYHIPTVYIGDPEIIKTIMVKEFSNFTNRFPVNKAHHPFDKTVVRADDDDWKRLRTLLIPSFSASKLKTNVPFINNFTNDVIDKFLQAEHQVKSVDVWKTFGNLSMSTIIATVFGIEFKSKKHKEKVITAASALLRNQTNLLQLVLIYAYLALALWEPITGGKIIRSVYYLRDTIVGVIQERRKNLKQVHHNPELWPDADKFIPERFSSEKKARRHPYSYIPFGGGPRICIGMKLALLEVKLALVKILHRVEFVTCKETKIPLKLRTGSTASPESGVYLKTRRRH</sequence>
<dbReference type="AlphaFoldDB" id="B3RXH5"/>
<keyword evidence="3 7" id="KW-0479">Metal-binding</keyword>
<dbReference type="PANTHER" id="PTHR24302">
    <property type="entry name" value="CYTOCHROME P450 FAMILY 3"/>
    <property type="match status" value="1"/>
</dbReference>
<reference evidence="10 11" key="1">
    <citation type="journal article" date="2008" name="Nature">
        <title>The Trichoplax genome and the nature of placozoans.</title>
        <authorList>
            <person name="Srivastava M."/>
            <person name="Begovic E."/>
            <person name="Chapman J."/>
            <person name="Putnam N.H."/>
            <person name="Hellsten U."/>
            <person name="Kawashima T."/>
            <person name="Kuo A."/>
            <person name="Mitros T."/>
            <person name="Salamov A."/>
            <person name="Carpenter M.L."/>
            <person name="Signorovitch A.Y."/>
            <person name="Moreno M.A."/>
            <person name="Kamm K."/>
            <person name="Grimwood J."/>
            <person name="Schmutz J."/>
            <person name="Shapiro H."/>
            <person name="Grigoriev I.V."/>
            <person name="Buss L.W."/>
            <person name="Schierwater B."/>
            <person name="Dellaporta S.L."/>
            <person name="Rokhsar D.S."/>
        </authorList>
    </citation>
    <scope>NUCLEOTIDE SEQUENCE [LARGE SCALE GENOMIC DNA]</scope>
    <source>
        <strain evidence="10 11">Grell-BS-1999</strain>
    </source>
</reference>
<evidence type="ECO:0000256" key="4">
    <source>
        <dbReference type="ARBA" id="ARBA00023002"/>
    </source>
</evidence>
<dbReference type="PANTHER" id="PTHR24302:SF15">
    <property type="entry name" value="FATTY-ACID PEROXYGENASE"/>
    <property type="match status" value="1"/>
</dbReference>
<keyword evidence="8" id="KW-0503">Monooxygenase</keyword>
<dbReference type="GeneID" id="6753532"/>
<dbReference type="PROSITE" id="PS00086">
    <property type="entry name" value="CYTOCHROME_P450"/>
    <property type="match status" value="1"/>
</dbReference>
<protein>
    <recommendedName>
        <fullName evidence="12">Cytochrome P450</fullName>
    </recommendedName>
</protein>
<dbReference type="PRINTS" id="PR00465">
    <property type="entry name" value="EP450IV"/>
</dbReference>
<dbReference type="InterPro" id="IPR002403">
    <property type="entry name" value="Cyt_P450_E_grp-IV"/>
</dbReference>
<dbReference type="OrthoDB" id="1470350at2759"/>
<keyword evidence="5 7" id="KW-0408">Iron</keyword>